<dbReference type="SUPFAM" id="SSF75217">
    <property type="entry name" value="alpha/beta knot"/>
    <property type="match status" value="1"/>
</dbReference>
<dbReference type="EC" id="2.1.1.-" evidence="9"/>
<evidence type="ECO:0000256" key="2">
    <source>
        <dbReference type="ARBA" id="ARBA00022517"/>
    </source>
</evidence>
<organism evidence="10">
    <name type="scientific">Candidatus Methanomethylicus mesodigestus</name>
    <dbReference type="NCBI Taxonomy" id="1867258"/>
    <lineage>
        <taxon>Archaea</taxon>
        <taxon>Thermoproteota</taxon>
        <taxon>Methanosuratincolia</taxon>
        <taxon>Candidatus Methanomethylicales</taxon>
        <taxon>Candidatus Methanomethylicaceae</taxon>
        <taxon>Candidatus Methanomethylicus</taxon>
    </lineage>
</organism>
<evidence type="ECO:0000256" key="9">
    <source>
        <dbReference type="HAMAP-Rule" id="MF_00554"/>
    </source>
</evidence>
<feature type="site" description="Interaction with substrate rRNA" evidence="9">
    <location>
        <position position="60"/>
    </location>
</feature>
<protein>
    <recommendedName>
        <fullName evidence="9">Ribosomal RNA small subunit methyltransferase Nep1</fullName>
        <ecNumber evidence="9">2.1.1.-</ecNumber>
    </recommendedName>
    <alternativeName>
        <fullName evidence="9">16S rRNA (pseudouridine-N1-)-methyltransferase Nep1</fullName>
    </alternativeName>
</protein>
<dbReference type="GO" id="GO:0070037">
    <property type="term" value="F:rRNA (pseudouridine) methyltransferase activity"/>
    <property type="evidence" value="ECO:0007669"/>
    <property type="project" value="UniProtKB-UniRule"/>
</dbReference>
<dbReference type="HAMAP" id="MF_00554">
    <property type="entry name" value="NEP1"/>
    <property type="match status" value="1"/>
</dbReference>
<comment type="similarity">
    <text evidence="1 9">Belongs to the class IV-like SAM-binding methyltransferase superfamily. RNA methyltransferase NEP1 family.</text>
</comment>
<comment type="subunit">
    <text evidence="9">Homodimer.</text>
</comment>
<dbReference type="InterPro" id="IPR005304">
    <property type="entry name" value="Rbsml_bgen_MeTrfase_EMG1/NEP1"/>
</dbReference>
<dbReference type="PANTHER" id="PTHR12636">
    <property type="entry name" value="NEP1/MRA1"/>
    <property type="match status" value="1"/>
</dbReference>
<dbReference type="InterPro" id="IPR023503">
    <property type="entry name" value="Ribosome_NEP1_arc"/>
</dbReference>
<accession>A0A7C3IS75</accession>
<feature type="site" description="Interaction with substrate rRNA" evidence="9">
    <location>
        <position position="108"/>
    </location>
</feature>
<proteinExistence type="inferred from homology"/>
<keyword evidence="2 9" id="KW-0690">Ribosome biogenesis</keyword>
<dbReference type="Pfam" id="PF03587">
    <property type="entry name" value="EMG1"/>
    <property type="match status" value="1"/>
</dbReference>
<comment type="caution">
    <text evidence="10">The sequence shown here is derived from an EMBL/GenBank/DDBJ whole genome shotgun (WGS) entry which is preliminary data.</text>
</comment>
<keyword evidence="3 9" id="KW-0698">rRNA processing</keyword>
<dbReference type="InterPro" id="IPR029028">
    <property type="entry name" value="Alpha/beta_knot_MTases"/>
</dbReference>
<comment type="caution">
    <text evidence="9">Lacks conserved residue(s) required for the propagation of feature annotation.</text>
</comment>
<evidence type="ECO:0000313" key="10">
    <source>
        <dbReference type="EMBL" id="HFK19952.1"/>
    </source>
</evidence>
<dbReference type="InterPro" id="IPR029026">
    <property type="entry name" value="tRNA_m1G_MTases_N"/>
</dbReference>
<evidence type="ECO:0000256" key="1">
    <source>
        <dbReference type="ARBA" id="ARBA00008115"/>
    </source>
</evidence>
<dbReference type="CDD" id="cd18088">
    <property type="entry name" value="Nep1-like"/>
    <property type="match status" value="1"/>
</dbReference>
<reference evidence="10" key="1">
    <citation type="journal article" date="2020" name="mSystems">
        <title>Genome- and Community-Level Interaction Insights into Carbon Utilization and Element Cycling Functions of Hydrothermarchaeota in Hydrothermal Sediment.</title>
        <authorList>
            <person name="Zhou Z."/>
            <person name="Liu Y."/>
            <person name="Xu W."/>
            <person name="Pan J."/>
            <person name="Luo Z.H."/>
            <person name="Li M."/>
        </authorList>
    </citation>
    <scope>NUCLEOTIDE SEQUENCE [LARGE SCALE GENOMIC DNA]</scope>
    <source>
        <strain evidence="10">SpSt-468</strain>
    </source>
</reference>
<feature type="binding site" evidence="9">
    <location>
        <position position="184"/>
    </location>
    <ligand>
        <name>S-adenosyl-L-methionine</name>
        <dbReference type="ChEBI" id="CHEBI:59789"/>
    </ligand>
</feature>
<dbReference type="GO" id="GO:0070475">
    <property type="term" value="P:rRNA base methylation"/>
    <property type="evidence" value="ECO:0007669"/>
    <property type="project" value="InterPro"/>
</dbReference>
<keyword evidence="8 9" id="KW-0694">RNA-binding</keyword>
<feature type="binding site" evidence="9">
    <location>
        <position position="179"/>
    </location>
    <ligand>
        <name>S-adenosyl-L-methionine</name>
        <dbReference type="ChEBI" id="CHEBI:59789"/>
    </ligand>
</feature>
<feature type="site" description="Interaction with substrate rRNA" evidence="9">
    <location>
        <position position="104"/>
    </location>
</feature>
<keyword evidence="5 9" id="KW-0808">Transferase</keyword>
<evidence type="ECO:0000256" key="8">
    <source>
        <dbReference type="ARBA" id="ARBA00022884"/>
    </source>
</evidence>
<keyword evidence="7 9" id="KW-0699">rRNA-binding</keyword>
<evidence type="ECO:0000256" key="4">
    <source>
        <dbReference type="ARBA" id="ARBA00022603"/>
    </source>
</evidence>
<evidence type="ECO:0000256" key="3">
    <source>
        <dbReference type="ARBA" id="ARBA00022552"/>
    </source>
</evidence>
<name>A0A7C3IS75_9CREN</name>
<dbReference type="AlphaFoldDB" id="A0A7C3IS75"/>
<dbReference type="PANTHER" id="PTHR12636:SF5">
    <property type="entry name" value="RIBOSOMAL RNA SMALL SUBUNIT METHYLTRANSFERASE NEP1"/>
    <property type="match status" value="1"/>
</dbReference>
<gene>
    <name evidence="9" type="primary">nep1</name>
    <name evidence="10" type="ORF">ENS19_01575</name>
</gene>
<comment type="function">
    <text evidence="9">Methyltransferase involved in ribosomal biogenesis. Specifically catalyzes the N1-methylation of the pseudouridine corresponding to position 914 in M.jannaschii 16S rRNA.</text>
</comment>
<sequence>MITIVIAEAALETVPPELLGHPSVKKLAERKGKLPEETLLDISYHYAAMKDLRDWDRRGRPDITYITLLNLLERPLNKEGLLKVYVHTIGNFVIDISPEINLPKNYSRFLGLVEQLFQTGNVPPRGKPLMVLKKGKLEDVVKNIGHTKVVFLTEKGKAAKSSYFRGLVDGGGSPMFVIGGFQRGEFSRDNLSLAEDKVSVYSKPLDAWIVASMVAHEVERALKIIQ</sequence>
<dbReference type="Gene3D" id="3.40.1280.10">
    <property type="match status" value="1"/>
</dbReference>
<keyword evidence="6 9" id="KW-0949">S-adenosyl-L-methionine</keyword>
<dbReference type="EMBL" id="DSTX01000002">
    <property type="protein sequence ID" value="HFK19952.1"/>
    <property type="molecule type" value="Genomic_DNA"/>
</dbReference>
<keyword evidence="4 9" id="KW-0489">Methyltransferase</keyword>
<evidence type="ECO:0000256" key="7">
    <source>
        <dbReference type="ARBA" id="ARBA00022730"/>
    </source>
</evidence>
<feature type="site" description="Stabilizes Arg-xx" evidence="9">
    <location>
        <position position="62"/>
    </location>
</feature>
<comment type="catalytic activity">
    <reaction evidence="9">
        <text>a pseudouridine in rRNA + S-adenosyl-L-methionine = an N(1)-methylpseudouridine in rRNA + S-adenosyl-L-homocysteine + H(+)</text>
        <dbReference type="Rhea" id="RHEA:46696"/>
        <dbReference type="Rhea" id="RHEA-COMP:11634"/>
        <dbReference type="Rhea" id="RHEA-COMP:13933"/>
        <dbReference type="ChEBI" id="CHEBI:15378"/>
        <dbReference type="ChEBI" id="CHEBI:57856"/>
        <dbReference type="ChEBI" id="CHEBI:59789"/>
        <dbReference type="ChEBI" id="CHEBI:65314"/>
        <dbReference type="ChEBI" id="CHEBI:74890"/>
    </reaction>
</comment>
<dbReference type="GO" id="GO:0019843">
    <property type="term" value="F:rRNA binding"/>
    <property type="evidence" value="ECO:0007669"/>
    <property type="project" value="UniProtKB-UniRule"/>
</dbReference>
<feature type="binding site" evidence="9">
    <location>
        <begin position="200"/>
        <end position="205"/>
    </location>
    <ligand>
        <name>S-adenosyl-L-methionine</name>
        <dbReference type="ChEBI" id="CHEBI:59789"/>
    </ligand>
</feature>
<evidence type="ECO:0000256" key="5">
    <source>
        <dbReference type="ARBA" id="ARBA00022679"/>
    </source>
</evidence>
<evidence type="ECO:0000256" key="6">
    <source>
        <dbReference type="ARBA" id="ARBA00022691"/>
    </source>
</evidence>